<keyword evidence="5" id="KW-0158">Chromosome</keyword>
<dbReference type="GeneID" id="107381147"/>
<accession>A0A1A8UTS3</accession>
<evidence type="ECO:0000256" key="2">
    <source>
        <dbReference type="ARBA" id="ARBA00004584"/>
    </source>
</evidence>
<feature type="compositionally biased region" description="Polar residues" evidence="9">
    <location>
        <begin position="8"/>
        <end position="17"/>
    </location>
</feature>
<sequence>MKPVRGSNRASSQAPSRNKSRKKAQVKSNEGQEQSDDSPIHSKPPQKRKAEGGQRSVPKEVKGQDKWKVLPPSSICAMENIMDLSILTTLTMKRKDKVSQEHLNLLKNRFLAHCTQLKAPVQKHARLVYSSQQHREETRKLAAGKLTLRSLKEDVKAVVRVLENVEEQTASLEKTCRLLRDELEEEEKKAAQILKIRDQAVLKLPPVPPHQDDSTLETHLRKIIPVSQHKTTARRLGKILQKPEASEEEQVLLRQAHKHAQLLFKTLHSNEPWSEGGNDDASLGRCCVFCGAHLC</sequence>
<evidence type="ECO:0000256" key="1">
    <source>
        <dbReference type="ARBA" id="ARBA00004123"/>
    </source>
</evidence>
<evidence type="ECO:0000256" key="6">
    <source>
        <dbReference type="ARBA" id="ARBA00023242"/>
    </source>
</evidence>
<dbReference type="RefSeq" id="XP_015808187.1">
    <property type="nucleotide sequence ID" value="XM_015952701.3"/>
</dbReference>
<gene>
    <name evidence="10" type="primary">CENPQ</name>
</gene>
<dbReference type="GO" id="GO:0005634">
    <property type="term" value="C:nucleus"/>
    <property type="evidence" value="ECO:0007669"/>
    <property type="project" value="UniProtKB-SubCell"/>
</dbReference>
<reference evidence="10" key="1">
    <citation type="submission" date="2016-05" db="EMBL/GenBank/DDBJ databases">
        <authorList>
            <person name="Lavstsen T."/>
            <person name="Jespersen J.S."/>
        </authorList>
    </citation>
    <scope>NUCLEOTIDE SEQUENCE</scope>
    <source>
        <tissue evidence="10">Brain</tissue>
    </source>
</reference>
<dbReference type="OMA" id="LESKIHW"/>
<comment type="subcellular location">
    <subcellularLocation>
        <location evidence="2">Chromosome</location>
        <location evidence="2">Centromere</location>
    </subcellularLocation>
    <subcellularLocation>
        <location evidence="1">Nucleus</location>
    </subcellularLocation>
</comment>
<dbReference type="RefSeq" id="XP_054588396.1">
    <property type="nucleotide sequence ID" value="XM_054732421.2"/>
</dbReference>
<feature type="compositionally biased region" description="Basic and acidic residues" evidence="9">
    <location>
        <begin position="48"/>
        <end position="66"/>
    </location>
</feature>
<dbReference type="CTD" id="55166"/>
<keyword evidence="6" id="KW-0539">Nucleus</keyword>
<proteinExistence type="inferred from homology"/>
<dbReference type="InterPro" id="IPR025212">
    <property type="entry name" value="CAD_CENP-Q"/>
</dbReference>
<keyword evidence="8" id="KW-0175">Coiled coil</keyword>
<keyword evidence="7" id="KW-0137">Centromere</keyword>
<dbReference type="PANTHER" id="PTHR31345">
    <property type="entry name" value="CENTROMERE PROTEIN Q"/>
    <property type="match status" value="1"/>
</dbReference>
<evidence type="ECO:0000256" key="4">
    <source>
        <dbReference type="ARBA" id="ARBA00016397"/>
    </source>
</evidence>
<evidence type="ECO:0000256" key="7">
    <source>
        <dbReference type="ARBA" id="ARBA00023328"/>
    </source>
</evidence>
<dbReference type="EMBL" id="HADY01009659">
    <property type="protein sequence ID" value="SBP48144.1"/>
    <property type="molecule type" value="Transcribed_RNA"/>
</dbReference>
<evidence type="ECO:0000256" key="3">
    <source>
        <dbReference type="ARBA" id="ARBA00008191"/>
    </source>
</evidence>
<dbReference type="KEGG" id="nfu:107381147"/>
<evidence type="ECO:0000256" key="9">
    <source>
        <dbReference type="SAM" id="MobiDB-lite"/>
    </source>
</evidence>
<comment type="similarity">
    <text evidence="3">Belongs to the CENP-Q/OKP1 family.</text>
</comment>
<organism evidence="10">
    <name type="scientific">Nothobranchius furzeri</name>
    <name type="common">Turquoise killifish</name>
    <dbReference type="NCBI Taxonomy" id="105023"/>
    <lineage>
        <taxon>Eukaryota</taxon>
        <taxon>Metazoa</taxon>
        <taxon>Chordata</taxon>
        <taxon>Craniata</taxon>
        <taxon>Vertebrata</taxon>
        <taxon>Euteleostomi</taxon>
        <taxon>Actinopterygii</taxon>
        <taxon>Neopterygii</taxon>
        <taxon>Teleostei</taxon>
        <taxon>Neoteleostei</taxon>
        <taxon>Acanthomorphata</taxon>
        <taxon>Ovalentaria</taxon>
        <taxon>Atherinomorphae</taxon>
        <taxon>Cyprinodontiformes</taxon>
        <taxon>Nothobranchiidae</taxon>
        <taxon>Nothobranchius</taxon>
    </lineage>
</organism>
<feature type="region of interest" description="Disordered" evidence="9">
    <location>
        <begin position="1"/>
        <end position="66"/>
    </location>
</feature>
<dbReference type="EMBL" id="HAEJ01011312">
    <property type="protein sequence ID" value="SBS51769.1"/>
    <property type="molecule type" value="Transcribed_RNA"/>
</dbReference>
<dbReference type="AlphaFoldDB" id="A0A1A8UTS3"/>
<evidence type="ECO:0000256" key="8">
    <source>
        <dbReference type="SAM" id="Coils"/>
    </source>
</evidence>
<dbReference type="Pfam" id="PF13094">
    <property type="entry name" value="CENP-Q"/>
    <property type="match status" value="1"/>
</dbReference>
<feature type="coiled-coil region" evidence="8">
    <location>
        <begin position="148"/>
        <end position="196"/>
    </location>
</feature>
<reference evidence="10" key="2">
    <citation type="submission" date="2016-06" db="EMBL/GenBank/DDBJ databases">
        <title>The genome of a short-lived fish provides insights into sex chromosome evolution and the genetic control of aging.</title>
        <authorList>
            <person name="Reichwald K."/>
            <person name="Felder M."/>
            <person name="Petzold A."/>
            <person name="Koch P."/>
            <person name="Groth M."/>
            <person name="Platzer M."/>
        </authorList>
    </citation>
    <scope>NUCLEOTIDE SEQUENCE</scope>
    <source>
        <tissue evidence="10">Brain</tissue>
    </source>
</reference>
<evidence type="ECO:0000256" key="5">
    <source>
        <dbReference type="ARBA" id="ARBA00022454"/>
    </source>
</evidence>
<protein>
    <recommendedName>
        <fullName evidence="4">Centromere protein Q</fullName>
    </recommendedName>
</protein>
<dbReference type="OrthoDB" id="8927710at2759"/>
<name>A0A1A8UTS3_NOTFU</name>
<dbReference type="PANTHER" id="PTHR31345:SF3">
    <property type="entry name" value="CENTROMERE PROTEIN Q"/>
    <property type="match status" value="1"/>
</dbReference>
<evidence type="ECO:0000313" key="10">
    <source>
        <dbReference type="EMBL" id="SBS51769.1"/>
    </source>
</evidence>
<dbReference type="GO" id="GO:0000775">
    <property type="term" value="C:chromosome, centromeric region"/>
    <property type="evidence" value="ECO:0007669"/>
    <property type="project" value="UniProtKB-SubCell"/>
</dbReference>